<keyword evidence="2" id="KW-0472">Membrane</keyword>
<organism evidence="4 5">
    <name type="scientific">Saccharomonospora piscinae</name>
    <dbReference type="NCBI Taxonomy" id="687388"/>
    <lineage>
        <taxon>Bacteria</taxon>
        <taxon>Bacillati</taxon>
        <taxon>Actinomycetota</taxon>
        <taxon>Actinomycetes</taxon>
        <taxon>Pseudonocardiales</taxon>
        <taxon>Pseudonocardiaceae</taxon>
        <taxon>Saccharomonospora</taxon>
    </lineage>
</organism>
<reference evidence="4 5" key="1">
    <citation type="submission" date="2017-02" db="EMBL/GenBank/DDBJ databases">
        <title>Draft genome of Saccharomonospora sp. 154.</title>
        <authorList>
            <person name="Alonso-Carmona G.S."/>
            <person name="De La Haba R."/>
            <person name="Vera-Gargallo B."/>
            <person name="Sandoval-Trujillo A.H."/>
            <person name="Ramirez-Duran N."/>
            <person name="Ventosa A."/>
        </authorList>
    </citation>
    <scope>NUCLEOTIDE SEQUENCE [LARGE SCALE GENOMIC DNA]</scope>
    <source>
        <strain evidence="4 5">LRS4.154</strain>
    </source>
</reference>
<sequence>METGYRHNGRFRSTPPAAGASAVAATMSVALLALLALPGSAAAQETDPVISGDCPGHSTQGEPLALDSSALGLRVELGESDTGLLRENGPVTGLVGDVCEVGKGTVNGLAEPVQKVLPGKEPATPESSDTPESEIDDDSAGGDSAPIPAPPPAPDTGEHDSPTTPTAPPTPTAHDPAATPGPASAGDGGGPGRVSLDGAALRRTSTPSAPPAADDDRRGSAFTAERHDAGPAHDREALERLPLLLAVIALVLVAAALAHTWARRTLLR</sequence>
<keyword evidence="2" id="KW-0812">Transmembrane</keyword>
<keyword evidence="5" id="KW-1185">Reference proteome</keyword>
<feature type="signal peptide" evidence="3">
    <location>
        <begin position="1"/>
        <end position="43"/>
    </location>
</feature>
<feature type="compositionally biased region" description="Low complexity" evidence="1">
    <location>
        <begin position="172"/>
        <end position="185"/>
    </location>
</feature>
<feature type="chain" id="PRO_5012867741" evidence="3">
    <location>
        <begin position="44"/>
        <end position="268"/>
    </location>
</feature>
<keyword evidence="3" id="KW-0732">Signal</keyword>
<evidence type="ECO:0000313" key="4">
    <source>
        <dbReference type="EMBL" id="OQO90657.1"/>
    </source>
</evidence>
<accession>A0A1V9A0I0</accession>
<dbReference type="Proteomes" id="UP000192591">
    <property type="component" value="Unassembled WGS sequence"/>
</dbReference>
<feature type="compositionally biased region" description="Acidic residues" evidence="1">
    <location>
        <begin position="129"/>
        <end position="140"/>
    </location>
</feature>
<evidence type="ECO:0000256" key="3">
    <source>
        <dbReference type="SAM" id="SignalP"/>
    </source>
</evidence>
<dbReference type="AlphaFoldDB" id="A0A1V9A0I0"/>
<keyword evidence="2" id="KW-1133">Transmembrane helix</keyword>
<gene>
    <name evidence="4" type="ORF">B1813_13980</name>
</gene>
<dbReference type="STRING" id="1962155.B1813_13980"/>
<protein>
    <submittedName>
        <fullName evidence="4">Uncharacterized protein</fullName>
    </submittedName>
</protein>
<dbReference type="EMBL" id="MWIH01000006">
    <property type="protein sequence ID" value="OQO90657.1"/>
    <property type="molecule type" value="Genomic_DNA"/>
</dbReference>
<feature type="transmembrane region" description="Helical" evidence="2">
    <location>
        <begin position="241"/>
        <end position="262"/>
    </location>
</feature>
<feature type="region of interest" description="Disordered" evidence="1">
    <location>
        <begin position="110"/>
        <end position="232"/>
    </location>
</feature>
<feature type="compositionally biased region" description="Basic and acidic residues" evidence="1">
    <location>
        <begin position="214"/>
        <end position="232"/>
    </location>
</feature>
<evidence type="ECO:0000256" key="2">
    <source>
        <dbReference type="SAM" id="Phobius"/>
    </source>
</evidence>
<name>A0A1V9A0I0_SACPI</name>
<evidence type="ECO:0000256" key="1">
    <source>
        <dbReference type="SAM" id="MobiDB-lite"/>
    </source>
</evidence>
<comment type="caution">
    <text evidence="4">The sequence shown here is derived from an EMBL/GenBank/DDBJ whole genome shotgun (WGS) entry which is preliminary data.</text>
</comment>
<evidence type="ECO:0000313" key="5">
    <source>
        <dbReference type="Proteomes" id="UP000192591"/>
    </source>
</evidence>
<proteinExistence type="predicted"/>